<accession>A0A517NKM7</accession>
<feature type="compositionally biased region" description="Basic and acidic residues" evidence="1">
    <location>
        <begin position="1219"/>
        <end position="1243"/>
    </location>
</feature>
<dbReference type="RefSeq" id="WP_145176025.1">
    <property type="nucleotide sequence ID" value="NZ_CP036525.1"/>
</dbReference>
<dbReference type="OrthoDB" id="257350at2"/>
<feature type="compositionally biased region" description="Low complexity" evidence="1">
    <location>
        <begin position="751"/>
        <end position="761"/>
    </location>
</feature>
<gene>
    <name evidence="3" type="ORF">K227x_61260</name>
</gene>
<sequence length="1266" mass="128552">MSIVPPPPSRAQAPAADAAMGNRSAPLAGASNESLIETRISEAASALWWAEVTRRSLKLVLITIGCLLAWVMVDQWVYSPGPVARCVVGFGLWAAAITYVVRVIYPMLGNRILPEYAARSLERDIPDLRQSLVSYVTLRQASPASGLQGRVVRSIGASTAKRLASHDALPAEATGTMAWWIATAVGMLLLVIYAVVSPKNTLQSAVRVVAPLASIDAPRRVSITQVSPGDVEAIAGRSVDVSAMIRGMRDDEEPTVQWELASESRQASMQIDEASGSRQHVGTVALPYSAAGSVAYRIVAGDAVAGPFHLNVRDIPVVKLDSVRYQPPNYTAETPYTRTSGSITAIDGTAIQIHATVNRPVERAVIEFNPRPLGDVVRATAGVAEMEIDGSGTSITASFRMKGARGRSSAVELDSYRIRVWDDSDQTNPDPIIYPIRVLADLPPDVAIVMPVQSPKDVPINAQQMIEVHAADPDYGLQEIRLEVRSGLDLIDTPVLWRAGQDDANRAGQSGAANVRVQGNQVCEYRLRPGGQVRDGLGLRIGDTVQVIAVAIDNRVLDSDPTVEPNQTRTDPILLKIVAADELPVAGDPESGGMSRPDDQPAAGDGDQGNSNAESGNQGQPGSGGGGSGGGDAASQQQSGDGSSGSPSGGSSGSSEGESGDGSSGNMDANSGNPGGKGTPDPSSGDDAANRDPNSDPAPSDGAPGGESSADPSSTDSSAAATDAGSGQPAGDGRSPDSGSSDSGASGGGDSMDSPGGSNSPRGDGTDPSQSPSKNPGSTSDDGADENAGDSAADGGNGTEGAPGSEGTPAGQGGQGEPNQPQGSPNPAGENQSGGGESGDPESESGNPGQGKSDQGDDSNSKPSGPPQHDGEAFERIKDYLDKKAQDQQGSSGGQSAPNDSQSSQGQDASSKGSDGSDGSDASDSSGQPSAGQDPAGQNPAGQNPASQTQPSDDGGSPSGDGAGQPQGSDSPTGAGESDPSNTQQPAGQNGDPSSADDPTGGDQKGGDPKGGDPKGGDQAGSDQQGSSDGSDGDSGGEDGSASDGMNDSSAGNSSQGDSGSAGAAGAKSDPSGESSSTDSAKPDPDSPESASPGSKSSDSSTGGGKAKPIQQQSGDDSLPGTGDGSDGAGEGGDAALPPDPVNTEYAKQAADMVLDYLDQTRDQPDRELLDQLDWTESDLKRFRERWNRVRELDPGNDQGNQPGGREMEDALRSLGLRDTNRDAGRSERAGADSLRGLRDSGNRKPPPAAYRDAFDAFRRSMGSRP</sequence>
<keyword evidence="2" id="KW-0812">Transmembrane</keyword>
<evidence type="ECO:0000256" key="2">
    <source>
        <dbReference type="SAM" id="Phobius"/>
    </source>
</evidence>
<feature type="compositionally biased region" description="Low complexity" evidence="1">
    <location>
        <begin position="1040"/>
        <end position="1080"/>
    </location>
</feature>
<evidence type="ECO:0000256" key="1">
    <source>
        <dbReference type="SAM" id="MobiDB-lite"/>
    </source>
</evidence>
<proteinExistence type="predicted"/>
<feature type="compositionally biased region" description="Gly residues" evidence="1">
    <location>
        <begin position="1122"/>
        <end position="1133"/>
    </location>
</feature>
<feature type="compositionally biased region" description="Polar residues" evidence="1">
    <location>
        <begin position="979"/>
        <end position="993"/>
    </location>
</feature>
<reference evidence="3 4" key="1">
    <citation type="submission" date="2019-02" db="EMBL/GenBank/DDBJ databases">
        <title>Deep-cultivation of Planctomycetes and their phenomic and genomic characterization uncovers novel biology.</title>
        <authorList>
            <person name="Wiegand S."/>
            <person name="Jogler M."/>
            <person name="Boedeker C."/>
            <person name="Pinto D."/>
            <person name="Vollmers J."/>
            <person name="Rivas-Marin E."/>
            <person name="Kohn T."/>
            <person name="Peeters S.H."/>
            <person name="Heuer A."/>
            <person name="Rast P."/>
            <person name="Oberbeckmann S."/>
            <person name="Bunk B."/>
            <person name="Jeske O."/>
            <person name="Meyerdierks A."/>
            <person name="Storesund J.E."/>
            <person name="Kallscheuer N."/>
            <person name="Luecker S."/>
            <person name="Lage O.M."/>
            <person name="Pohl T."/>
            <person name="Merkel B.J."/>
            <person name="Hornburger P."/>
            <person name="Mueller R.-W."/>
            <person name="Bruemmer F."/>
            <person name="Labrenz M."/>
            <person name="Spormann A.M."/>
            <person name="Op den Camp H."/>
            <person name="Overmann J."/>
            <person name="Amann R."/>
            <person name="Jetten M.S.M."/>
            <person name="Mascher T."/>
            <person name="Medema M.H."/>
            <person name="Devos D.P."/>
            <person name="Kaster A.-K."/>
            <person name="Ovreas L."/>
            <person name="Rohde M."/>
            <person name="Galperin M.Y."/>
            <person name="Jogler C."/>
        </authorList>
    </citation>
    <scope>NUCLEOTIDE SEQUENCE [LARGE SCALE GENOMIC DNA]</scope>
    <source>
        <strain evidence="3 4">K22_7</strain>
    </source>
</reference>
<feature type="compositionally biased region" description="Low complexity" evidence="1">
    <location>
        <begin position="888"/>
        <end position="934"/>
    </location>
</feature>
<evidence type="ECO:0000313" key="4">
    <source>
        <dbReference type="Proteomes" id="UP000318538"/>
    </source>
</evidence>
<feature type="region of interest" description="Disordered" evidence="1">
    <location>
        <begin position="584"/>
        <end position="1148"/>
    </location>
</feature>
<protein>
    <submittedName>
        <fullName evidence="3">Uncharacterized protein</fullName>
    </submittedName>
</protein>
<feature type="transmembrane region" description="Helical" evidence="2">
    <location>
        <begin position="177"/>
        <end position="196"/>
    </location>
</feature>
<feature type="compositionally biased region" description="Basic and acidic residues" evidence="1">
    <location>
        <begin position="1005"/>
        <end position="1016"/>
    </location>
</feature>
<organism evidence="3 4">
    <name type="scientific">Rubripirellula lacrimiformis</name>
    <dbReference type="NCBI Taxonomy" id="1930273"/>
    <lineage>
        <taxon>Bacteria</taxon>
        <taxon>Pseudomonadati</taxon>
        <taxon>Planctomycetota</taxon>
        <taxon>Planctomycetia</taxon>
        <taxon>Pirellulales</taxon>
        <taxon>Pirellulaceae</taxon>
        <taxon>Rubripirellula</taxon>
    </lineage>
</organism>
<dbReference type="AlphaFoldDB" id="A0A517NKM7"/>
<feature type="compositionally biased region" description="Low complexity" evidence="1">
    <location>
        <begin position="600"/>
        <end position="618"/>
    </location>
</feature>
<feature type="compositionally biased region" description="Basic and acidic residues" evidence="1">
    <location>
        <begin position="869"/>
        <end position="886"/>
    </location>
</feature>
<feature type="compositionally biased region" description="Gly residues" evidence="1">
    <location>
        <begin position="619"/>
        <end position="632"/>
    </location>
</feature>
<dbReference type="Proteomes" id="UP000318538">
    <property type="component" value="Chromosome"/>
</dbReference>
<keyword evidence="2" id="KW-0472">Membrane</keyword>
<name>A0A517NKM7_9BACT</name>
<feature type="compositionally biased region" description="Low complexity" evidence="1">
    <location>
        <begin position="633"/>
        <end position="646"/>
    </location>
</feature>
<feature type="compositionally biased region" description="Low complexity" evidence="1">
    <location>
        <begin position="708"/>
        <end position="744"/>
    </location>
</feature>
<dbReference type="KEGG" id="rlc:K227x_61260"/>
<feature type="compositionally biased region" description="Polar residues" evidence="1">
    <location>
        <begin position="767"/>
        <end position="779"/>
    </location>
</feature>
<feature type="region of interest" description="Disordered" evidence="1">
    <location>
        <begin position="1186"/>
        <end position="1266"/>
    </location>
</feature>
<feature type="transmembrane region" description="Helical" evidence="2">
    <location>
        <begin position="59"/>
        <end position="78"/>
    </location>
</feature>
<feature type="transmembrane region" description="Helical" evidence="2">
    <location>
        <begin position="90"/>
        <end position="108"/>
    </location>
</feature>
<feature type="compositionally biased region" description="Polar residues" evidence="1">
    <location>
        <begin position="940"/>
        <end position="949"/>
    </location>
</feature>
<keyword evidence="4" id="KW-1185">Reference proteome</keyword>
<evidence type="ECO:0000313" key="3">
    <source>
        <dbReference type="EMBL" id="QDT07698.1"/>
    </source>
</evidence>
<feature type="compositionally biased region" description="Low complexity" evidence="1">
    <location>
        <begin position="1020"/>
        <end position="1030"/>
    </location>
</feature>
<keyword evidence="2" id="KW-1133">Transmembrane helix</keyword>
<dbReference type="EMBL" id="CP036525">
    <property type="protein sequence ID" value="QDT07698.1"/>
    <property type="molecule type" value="Genomic_DNA"/>
</dbReference>
<feature type="compositionally biased region" description="Low complexity" evidence="1">
    <location>
        <begin position="817"/>
        <end position="827"/>
    </location>
</feature>
<feature type="compositionally biased region" description="Low complexity" evidence="1">
    <location>
        <begin position="1088"/>
        <end position="1101"/>
    </location>
</feature>